<evidence type="ECO:0000256" key="3">
    <source>
        <dbReference type="ARBA" id="ARBA00010617"/>
    </source>
</evidence>
<comment type="cofactor">
    <cofactor evidence="1 8">
        <name>heme</name>
        <dbReference type="ChEBI" id="CHEBI:30413"/>
    </cofactor>
</comment>
<dbReference type="EMBL" id="JAGPNK010000010">
    <property type="protein sequence ID" value="KAH7312591.1"/>
    <property type="molecule type" value="Genomic_DNA"/>
</dbReference>
<dbReference type="OrthoDB" id="3934656at2759"/>
<dbReference type="InterPro" id="IPR002403">
    <property type="entry name" value="Cyt_P450_E_grp-IV"/>
</dbReference>
<dbReference type="Gene3D" id="1.10.630.10">
    <property type="entry name" value="Cytochrome P450"/>
    <property type="match status" value="1"/>
</dbReference>
<dbReference type="InterPro" id="IPR036396">
    <property type="entry name" value="Cyt_P450_sf"/>
</dbReference>
<dbReference type="InterPro" id="IPR001128">
    <property type="entry name" value="Cyt_P450"/>
</dbReference>
<dbReference type="GO" id="GO:0004497">
    <property type="term" value="F:monooxygenase activity"/>
    <property type="evidence" value="ECO:0007669"/>
    <property type="project" value="UniProtKB-KW"/>
</dbReference>
<dbReference type="PANTHER" id="PTHR24305:SF232">
    <property type="entry name" value="P450, PUTATIVE (EUROFUNG)-RELATED"/>
    <property type="match status" value="1"/>
</dbReference>
<keyword evidence="11" id="KW-1185">Reference proteome</keyword>
<evidence type="ECO:0000256" key="6">
    <source>
        <dbReference type="ARBA" id="ARBA00023004"/>
    </source>
</evidence>
<comment type="caution">
    <text evidence="10">The sequence shown here is derived from an EMBL/GenBank/DDBJ whole genome shotgun (WGS) entry which is preliminary data.</text>
</comment>
<keyword evidence="7 9" id="KW-0503">Monooxygenase</keyword>
<dbReference type="Pfam" id="PF00067">
    <property type="entry name" value="p450"/>
    <property type="match status" value="1"/>
</dbReference>
<evidence type="ECO:0000256" key="2">
    <source>
        <dbReference type="ARBA" id="ARBA00004685"/>
    </source>
</evidence>
<dbReference type="AlphaFoldDB" id="A0A8K0SMJ6"/>
<dbReference type="CDD" id="cd11060">
    <property type="entry name" value="CYP57A1-like"/>
    <property type="match status" value="1"/>
</dbReference>
<reference evidence="10" key="1">
    <citation type="journal article" date="2021" name="Nat. Commun.">
        <title>Genetic determinants of endophytism in the Arabidopsis root mycobiome.</title>
        <authorList>
            <person name="Mesny F."/>
            <person name="Miyauchi S."/>
            <person name="Thiergart T."/>
            <person name="Pickel B."/>
            <person name="Atanasova L."/>
            <person name="Karlsson M."/>
            <person name="Huettel B."/>
            <person name="Barry K.W."/>
            <person name="Haridas S."/>
            <person name="Chen C."/>
            <person name="Bauer D."/>
            <person name="Andreopoulos W."/>
            <person name="Pangilinan J."/>
            <person name="LaButti K."/>
            <person name="Riley R."/>
            <person name="Lipzen A."/>
            <person name="Clum A."/>
            <person name="Drula E."/>
            <person name="Henrissat B."/>
            <person name="Kohler A."/>
            <person name="Grigoriev I.V."/>
            <person name="Martin F.M."/>
            <person name="Hacquard S."/>
        </authorList>
    </citation>
    <scope>NUCLEOTIDE SEQUENCE</scope>
    <source>
        <strain evidence="10">MPI-CAGE-CH-0235</strain>
    </source>
</reference>
<keyword evidence="9" id="KW-0560">Oxidoreductase</keyword>
<dbReference type="GO" id="GO:0016705">
    <property type="term" value="F:oxidoreductase activity, acting on paired donors, with incorporation or reduction of molecular oxygen"/>
    <property type="evidence" value="ECO:0007669"/>
    <property type="project" value="InterPro"/>
</dbReference>
<dbReference type="PANTHER" id="PTHR24305">
    <property type="entry name" value="CYTOCHROME P450"/>
    <property type="match status" value="1"/>
</dbReference>
<name>A0A8K0SMJ6_9HYPO</name>
<evidence type="ECO:0000256" key="9">
    <source>
        <dbReference type="RuleBase" id="RU000461"/>
    </source>
</evidence>
<evidence type="ECO:0000313" key="10">
    <source>
        <dbReference type="EMBL" id="KAH7312591.1"/>
    </source>
</evidence>
<protein>
    <submittedName>
        <fullName evidence="10">Cytochrome P450</fullName>
    </submittedName>
</protein>
<dbReference type="GO" id="GO:0020037">
    <property type="term" value="F:heme binding"/>
    <property type="evidence" value="ECO:0007669"/>
    <property type="project" value="InterPro"/>
</dbReference>
<feature type="binding site" description="axial binding residue" evidence="8">
    <location>
        <position position="464"/>
    </location>
    <ligand>
        <name>heme</name>
        <dbReference type="ChEBI" id="CHEBI:30413"/>
    </ligand>
    <ligandPart>
        <name>Fe</name>
        <dbReference type="ChEBI" id="CHEBI:18248"/>
    </ligandPart>
</feature>
<comment type="pathway">
    <text evidence="2">Mycotoxin biosynthesis.</text>
</comment>
<evidence type="ECO:0000256" key="1">
    <source>
        <dbReference type="ARBA" id="ARBA00001971"/>
    </source>
</evidence>
<organism evidence="10 11">
    <name type="scientific">Stachybotrys elegans</name>
    <dbReference type="NCBI Taxonomy" id="80388"/>
    <lineage>
        <taxon>Eukaryota</taxon>
        <taxon>Fungi</taxon>
        <taxon>Dikarya</taxon>
        <taxon>Ascomycota</taxon>
        <taxon>Pezizomycotina</taxon>
        <taxon>Sordariomycetes</taxon>
        <taxon>Hypocreomycetidae</taxon>
        <taxon>Hypocreales</taxon>
        <taxon>Stachybotryaceae</taxon>
        <taxon>Stachybotrys</taxon>
    </lineage>
</organism>
<dbReference type="PRINTS" id="PR00465">
    <property type="entry name" value="EP450IV"/>
</dbReference>
<evidence type="ECO:0000256" key="8">
    <source>
        <dbReference type="PIRSR" id="PIRSR602403-1"/>
    </source>
</evidence>
<dbReference type="Proteomes" id="UP000813444">
    <property type="component" value="Unassembled WGS sequence"/>
</dbReference>
<evidence type="ECO:0000256" key="5">
    <source>
        <dbReference type="ARBA" id="ARBA00022723"/>
    </source>
</evidence>
<dbReference type="PROSITE" id="PS00086">
    <property type="entry name" value="CYTOCHROME_P450"/>
    <property type="match status" value="1"/>
</dbReference>
<dbReference type="GO" id="GO:0005506">
    <property type="term" value="F:iron ion binding"/>
    <property type="evidence" value="ECO:0007669"/>
    <property type="project" value="InterPro"/>
</dbReference>
<comment type="similarity">
    <text evidence="3 9">Belongs to the cytochrome P450 family.</text>
</comment>
<sequence length="517" mass="58663">MGAVTSKILDLDVQSLAALVAGVPAVTTLAWWTGSYLTSPLRKYPGPFLAGWTNLWRFLAVRRGDMHIRTKKLHEKYGPIVRIGPNLLDLDLPELIKTVYGTDGKWRKTEFYHNNSAIVNGKITYHLFSTTDQAEHARMKRPIVKYYSMSSVLALEPLMEKVTGDFLHQLDTRFATKGAEKQCDLGEWIAFYSWDVNGVATYSERFGYLDRGHDFDHSIEFADKSLDYFAAVGQMPFLDFLLDKNPVKRIGPPNLANVAGIAVQHLMARLQGKDENYDPNVPDFLQHFIDSKTEHPELVHDGVIMGYLLVNLLAGADTTAITLRAIFYYVLKNRFIYTKLVEEIQSCPDLEDVAKYSVARALPYLEAVIREAMRMHPGVCLMMERYVPESGLTLPDGSYIPAGYAVGMNPYIVNRNKTVYGDDADIFRPERWLQADGETAEAYTERMRLYNAADLTFGGGSRICIGRHFATLEIYKLVPTLLKRYDIELVNPKAEWDVTGSWFPRQKGIICNMKLRN</sequence>
<dbReference type="PRINTS" id="PR00385">
    <property type="entry name" value="P450"/>
</dbReference>
<dbReference type="InterPro" id="IPR017972">
    <property type="entry name" value="Cyt_P450_CS"/>
</dbReference>
<evidence type="ECO:0000256" key="4">
    <source>
        <dbReference type="ARBA" id="ARBA00022617"/>
    </source>
</evidence>
<keyword evidence="4 8" id="KW-0349">Heme</keyword>
<dbReference type="InterPro" id="IPR050121">
    <property type="entry name" value="Cytochrome_P450_monoxygenase"/>
</dbReference>
<keyword evidence="6 8" id="KW-0408">Iron</keyword>
<gene>
    <name evidence="10" type="ORF">B0I35DRAFT_469999</name>
</gene>
<keyword evidence="5 8" id="KW-0479">Metal-binding</keyword>
<dbReference type="SUPFAM" id="SSF48264">
    <property type="entry name" value="Cytochrome P450"/>
    <property type="match status" value="1"/>
</dbReference>
<evidence type="ECO:0000313" key="11">
    <source>
        <dbReference type="Proteomes" id="UP000813444"/>
    </source>
</evidence>
<evidence type="ECO:0000256" key="7">
    <source>
        <dbReference type="ARBA" id="ARBA00023033"/>
    </source>
</evidence>
<proteinExistence type="inferred from homology"/>
<accession>A0A8K0SMJ6</accession>